<reference evidence="2" key="1">
    <citation type="submission" date="2022-01" db="EMBL/GenBank/DDBJ databases">
        <authorList>
            <person name="King R."/>
        </authorList>
    </citation>
    <scope>NUCLEOTIDE SEQUENCE</scope>
</reference>
<gene>
    <name evidence="2" type="ORF">PHYEVI_LOCUS11182</name>
</gene>
<dbReference type="EMBL" id="OU900102">
    <property type="protein sequence ID" value="CAG9864935.1"/>
    <property type="molecule type" value="Genomic_DNA"/>
</dbReference>
<feature type="region of interest" description="Disordered" evidence="1">
    <location>
        <begin position="55"/>
        <end position="95"/>
    </location>
</feature>
<sequence length="151" mass="17047">MSETQTPSECPTCWPVPWRQYATKCICKPQCPTACPIPIEEPCGMEEKPSNAISQMAYPPRCTTPMSQYKPPPQFSEPPNQNTPPSYEPTFRPPQCFDQQQCQFDQFDQQQDSDCPDTSNYGASGQCQQPPMSQNEPPPVMCYMPRGPQNC</sequence>
<proteinExistence type="predicted"/>
<dbReference type="AlphaFoldDB" id="A0A9N9TTQ4"/>
<protein>
    <submittedName>
        <fullName evidence="2">Uncharacterized protein</fullName>
    </submittedName>
</protein>
<feature type="compositionally biased region" description="Low complexity" evidence="1">
    <location>
        <begin position="107"/>
        <end position="117"/>
    </location>
</feature>
<feature type="compositionally biased region" description="Polar residues" evidence="1">
    <location>
        <begin position="118"/>
        <end position="135"/>
    </location>
</feature>
<dbReference type="Proteomes" id="UP001153712">
    <property type="component" value="Chromosome 9"/>
</dbReference>
<feature type="region of interest" description="Disordered" evidence="1">
    <location>
        <begin position="107"/>
        <end position="151"/>
    </location>
</feature>
<accession>A0A9N9TTQ4</accession>
<evidence type="ECO:0000313" key="2">
    <source>
        <dbReference type="EMBL" id="CAG9864935.1"/>
    </source>
</evidence>
<organism evidence="2 3">
    <name type="scientific">Phyllotreta striolata</name>
    <name type="common">Striped flea beetle</name>
    <name type="synonym">Crioceris striolata</name>
    <dbReference type="NCBI Taxonomy" id="444603"/>
    <lineage>
        <taxon>Eukaryota</taxon>
        <taxon>Metazoa</taxon>
        <taxon>Ecdysozoa</taxon>
        <taxon>Arthropoda</taxon>
        <taxon>Hexapoda</taxon>
        <taxon>Insecta</taxon>
        <taxon>Pterygota</taxon>
        <taxon>Neoptera</taxon>
        <taxon>Endopterygota</taxon>
        <taxon>Coleoptera</taxon>
        <taxon>Polyphaga</taxon>
        <taxon>Cucujiformia</taxon>
        <taxon>Chrysomeloidea</taxon>
        <taxon>Chrysomelidae</taxon>
        <taxon>Galerucinae</taxon>
        <taxon>Alticini</taxon>
        <taxon>Phyllotreta</taxon>
    </lineage>
</organism>
<keyword evidence="3" id="KW-1185">Reference proteome</keyword>
<name>A0A9N9TTQ4_PHYSR</name>
<evidence type="ECO:0000313" key="3">
    <source>
        <dbReference type="Proteomes" id="UP001153712"/>
    </source>
</evidence>
<evidence type="ECO:0000256" key="1">
    <source>
        <dbReference type="SAM" id="MobiDB-lite"/>
    </source>
</evidence>